<dbReference type="FunFam" id="3.40.50.300:FF:000983">
    <property type="entry name" value="Rho family GTPase"/>
    <property type="match status" value="1"/>
</dbReference>
<dbReference type="NCBIfam" id="TIGR00231">
    <property type="entry name" value="small_GTP"/>
    <property type="match status" value="1"/>
</dbReference>
<evidence type="ECO:0000256" key="1">
    <source>
        <dbReference type="ARBA" id="ARBA00004342"/>
    </source>
</evidence>
<dbReference type="InterPro" id="IPR001806">
    <property type="entry name" value="Small_GTPase"/>
</dbReference>
<keyword evidence="5" id="KW-0547">Nucleotide-binding</keyword>
<evidence type="ECO:0000256" key="2">
    <source>
        <dbReference type="ARBA" id="ARBA00010142"/>
    </source>
</evidence>
<dbReference type="PROSITE" id="PS51421">
    <property type="entry name" value="RAS"/>
    <property type="match status" value="1"/>
</dbReference>
<dbReference type="SMART" id="SM00175">
    <property type="entry name" value="RAB"/>
    <property type="match status" value="1"/>
</dbReference>
<dbReference type="GO" id="GO:0005886">
    <property type="term" value="C:plasma membrane"/>
    <property type="evidence" value="ECO:0007669"/>
    <property type="project" value="UniProtKB-SubCell"/>
</dbReference>
<keyword evidence="4" id="KW-0488">Methylation</keyword>
<dbReference type="PROSITE" id="PS51419">
    <property type="entry name" value="RAB"/>
    <property type="match status" value="1"/>
</dbReference>
<keyword evidence="9" id="KW-0636">Prenylation</keyword>
<dbReference type="InterPro" id="IPR003578">
    <property type="entry name" value="Small_GTPase_Rho"/>
</dbReference>
<dbReference type="GO" id="GO:0007264">
    <property type="term" value="P:small GTPase-mediated signal transduction"/>
    <property type="evidence" value="ECO:0007669"/>
    <property type="project" value="InterPro"/>
</dbReference>
<dbReference type="InterPro" id="IPR027417">
    <property type="entry name" value="P-loop_NTPase"/>
</dbReference>
<evidence type="ECO:0000256" key="5">
    <source>
        <dbReference type="ARBA" id="ARBA00022741"/>
    </source>
</evidence>
<evidence type="ECO:0000256" key="8">
    <source>
        <dbReference type="ARBA" id="ARBA00023288"/>
    </source>
</evidence>
<dbReference type="PANTHER" id="PTHR24072">
    <property type="entry name" value="RHO FAMILY GTPASE"/>
    <property type="match status" value="1"/>
</dbReference>
<dbReference type="SUPFAM" id="SSF52540">
    <property type="entry name" value="P-loop containing nucleoside triphosphate hydrolases"/>
    <property type="match status" value="1"/>
</dbReference>
<dbReference type="SMART" id="SM00173">
    <property type="entry name" value="RAS"/>
    <property type="match status" value="1"/>
</dbReference>
<comment type="subcellular location">
    <subcellularLocation>
        <location evidence="1">Cell membrane</location>
        <topology evidence="1">Lipid-anchor</topology>
        <orientation evidence="1">Cytoplasmic side</orientation>
    </subcellularLocation>
</comment>
<evidence type="ECO:0000256" key="6">
    <source>
        <dbReference type="ARBA" id="ARBA00023134"/>
    </source>
</evidence>
<keyword evidence="6" id="KW-0342">GTP-binding</keyword>
<dbReference type="PROSITE" id="PS51420">
    <property type="entry name" value="RHO"/>
    <property type="match status" value="1"/>
</dbReference>
<evidence type="ECO:0000256" key="7">
    <source>
        <dbReference type="ARBA" id="ARBA00023136"/>
    </source>
</evidence>
<organism evidence="10">
    <name type="scientific">Arcella intermedia</name>
    <dbReference type="NCBI Taxonomy" id="1963864"/>
    <lineage>
        <taxon>Eukaryota</taxon>
        <taxon>Amoebozoa</taxon>
        <taxon>Tubulinea</taxon>
        <taxon>Elardia</taxon>
        <taxon>Arcellinida</taxon>
        <taxon>Sphaerothecina</taxon>
        <taxon>Arcellidae</taxon>
        <taxon>Arcella</taxon>
    </lineage>
</organism>
<keyword evidence="7" id="KW-0472">Membrane</keyword>
<keyword evidence="8" id="KW-0449">Lipoprotein</keyword>
<evidence type="ECO:0000256" key="4">
    <source>
        <dbReference type="ARBA" id="ARBA00022481"/>
    </source>
</evidence>
<evidence type="ECO:0000313" key="10">
    <source>
        <dbReference type="EMBL" id="NDV36773.1"/>
    </source>
</evidence>
<dbReference type="GO" id="GO:0008104">
    <property type="term" value="P:intracellular protein localization"/>
    <property type="evidence" value="ECO:0007669"/>
    <property type="project" value="UniProtKB-ARBA"/>
</dbReference>
<protein>
    <submittedName>
        <fullName evidence="10">Uncharacterized protein</fullName>
    </submittedName>
</protein>
<reference evidence="10" key="1">
    <citation type="journal article" date="2020" name="J. Eukaryot. Microbiol.">
        <title>De novo Sequencing, Assembly and Annotation of the Transcriptome for the Free-Living Testate Amoeba Arcella intermedia.</title>
        <authorList>
            <person name="Ribeiro G.M."/>
            <person name="Porfirio-Sousa A.L."/>
            <person name="Maurer-Alcala X.X."/>
            <person name="Katz L.A."/>
            <person name="Lahr D.J.G."/>
        </authorList>
    </citation>
    <scope>NUCLEOTIDE SEQUENCE</scope>
</reference>
<dbReference type="AlphaFoldDB" id="A0A6B2LI82"/>
<dbReference type="InterPro" id="IPR005225">
    <property type="entry name" value="Small_GTP-bd"/>
</dbReference>
<proteinExistence type="inferred from homology"/>
<keyword evidence="3" id="KW-1003">Cell membrane</keyword>
<accession>A0A6B2LI82</accession>
<dbReference type="Gene3D" id="3.40.50.300">
    <property type="entry name" value="P-loop containing nucleotide triphosphate hydrolases"/>
    <property type="match status" value="1"/>
</dbReference>
<dbReference type="SMART" id="SM00174">
    <property type="entry name" value="RHO"/>
    <property type="match status" value="1"/>
</dbReference>
<dbReference type="PRINTS" id="PR00449">
    <property type="entry name" value="RASTRNSFRMNG"/>
</dbReference>
<dbReference type="CDD" id="cd00157">
    <property type="entry name" value="Rho"/>
    <property type="match status" value="1"/>
</dbReference>
<evidence type="ECO:0000256" key="3">
    <source>
        <dbReference type="ARBA" id="ARBA00022475"/>
    </source>
</evidence>
<evidence type="ECO:0000256" key="9">
    <source>
        <dbReference type="ARBA" id="ARBA00023289"/>
    </source>
</evidence>
<sequence>MLIAYAKGSFPDTYVPTVFENYTAQLEHNDKKVLLHLWDTAGQEDYDRLRPLSYPGSDIVLLCFSLVTEASFDSIKEKWYPEVDHYVKDVPTILVGTKVDLREAKLPDPGTGEFKPVSTEKGQELANEIGAEKFIEVSAKNGHNLKTIFQEAVSIVMAAKHTGKDAETPAEGEPQLKVVARVTKQKKNRQCVVL</sequence>
<dbReference type="GO" id="GO:0005525">
    <property type="term" value="F:GTP binding"/>
    <property type="evidence" value="ECO:0007669"/>
    <property type="project" value="UniProtKB-KW"/>
</dbReference>
<dbReference type="EMBL" id="GIBP01007804">
    <property type="protein sequence ID" value="NDV36773.1"/>
    <property type="molecule type" value="Transcribed_RNA"/>
</dbReference>
<dbReference type="GO" id="GO:0003924">
    <property type="term" value="F:GTPase activity"/>
    <property type="evidence" value="ECO:0007669"/>
    <property type="project" value="InterPro"/>
</dbReference>
<comment type="similarity">
    <text evidence="2">Belongs to the small GTPase superfamily. Rho family.</text>
</comment>
<dbReference type="Pfam" id="PF00071">
    <property type="entry name" value="Ras"/>
    <property type="match status" value="1"/>
</dbReference>
<name>A0A6B2LI82_9EUKA</name>